<evidence type="ECO:0000313" key="6">
    <source>
        <dbReference type="Proteomes" id="UP000095645"/>
    </source>
</evidence>
<dbReference type="Proteomes" id="UP000095645">
    <property type="component" value="Unassembled WGS sequence"/>
</dbReference>
<proteinExistence type="inferred from homology"/>
<dbReference type="GO" id="GO:0019878">
    <property type="term" value="P:lysine biosynthetic process via aminoadipic acid"/>
    <property type="evidence" value="ECO:0007669"/>
    <property type="project" value="TreeGrafter"/>
</dbReference>
<dbReference type="Pfam" id="PF22624">
    <property type="entry name" value="AASDHPPT_N"/>
    <property type="match status" value="1"/>
</dbReference>
<protein>
    <submittedName>
        <fullName evidence="5">4'-phosphopantetheinyl transferase sfp</fullName>
        <ecNumber evidence="5">2.7.8.-</ecNumber>
    </submittedName>
</protein>
<dbReference type="Pfam" id="PF01648">
    <property type="entry name" value="ACPS"/>
    <property type="match status" value="1"/>
</dbReference>
<dbReference type="AlphaFoldDB" id="A0A173XFT0"/>
<accession>A0A173XFT0</accession>
<evidence type="ECO:0000313" key="5">
    <source>
        <dbReference type="EMBL" id="CUN50160.1"/>
    </source>
</evidence>
<evidence type="ECO:0000256" key="2">
    <source>
        <dbReference type="ARBA" id="ARBA00022679"/>
    </source>
</evidence>
<dbReference type="SUPFAM" id="SSF56214">
    <property type="entry name" value="4'-phosphopantetheinyl transferase"/>
    <property type="match status" value="2"/>
</dbReference>
<organism evidence="5 6">
    <name type="scientific">Blautia obeum</name>
    <dbReference type="NCBI Taxonomy" id="40520"/>
    <lineage>
        <taxon>Bacteria</taxon>
        <taxon>Bacillati</taxon>
        <taxon>Bacillota</taxon>
        <taxon>Clostridia</taxon>
        <taxon>Lachnospirales</taxon>
        <taxon>Lachnospiraceae</taxon>
        <taxon>Blautia</taxon>
    </lineage>
</organism>
<feature type="domain" description="4'-phosphopantetheinyl transferase N-terminal" evidence="4">
    <location>
        <begin position="31"/>
        <end position="117"/>
    </location>
</feature>
<dbReference type="GO" id="GO:0005829">
    <property type="term" value="C:cytosol"/>
    <property type="evidence" value="ECO:0007669"/>
    <property type="project" value="TreeGrafter"/>
</dbReference>
<dbReference type="PANTHER" id="PTHR12215:SF10">
    <property type="entry name" value="L-AMINOADIPATE-SEMIALDEHYDE DEHYDROGENASE-PHOSPHOPANTETHEINYL TRANSFERASE"/>
    <property type="match status" value="1"/>
</dbReference>
<feature type="domain" description="4'-phosphopantetheinyl transferase" evidence="3">
    <location>
        <begin position="127"/>
        <end position="199"/>
    </location>
</feature>
<dbReference type="InterPro" id="IPR037143">
    <property type="entry name" value="4-PPantetheinyl_Trfase_dom_sf"/>
</dbReference>
<keyword evidence="2 5" id="KW-0808">Transferase</keyword>
<dbReference type="GO" id="GO:0008897">
    <property type="term" value="F:holo-[acyl-carrier-protein] synthase activity"/>
    <property type="evidence" value="ECO:0007669"/>
    <property type="project" value="InterPro"/>
</dbReference>
<dbReference type="PANTHER" id="PTHR12215">
    <property type="entry name" value="PHOSPHOPANTETHEINE TRANSFERASE"/>
    <property type="match status" value="1"/>
</dbReference>
<evidence type="ECO:0000259" key="4">
    <source>
        <dbReference type="Pfam" id="PF22624"/>
    </source>
</evidence>
<dbReference type="GO" id="GO:0000287">
    <property type="term" value="F:magnesium ion binding"/>
    <property type="evidence" value="ECO:0007669"/>
    <property type="project" value="InterPro"/>
</dbReference>
<dbReference type="InterPro" id="IPR050559">
    <property type="entry name" value="P-Pant_transferase_sf"/>
</dbReference>
<dbReference type="EC" id="2.7.8.-" evidence="5"/>
<evidence type="ECO:0000259" key="3">
    <source>
        <dbReference type="Pfam" id="PF01648"/>
    </source>
</evidence>
<dbReference type="InterPro" id="IPR008278">
    <property type="entry name" value="4-PPantetheinyl_Trfase_dom"/>
</dbReference>
<reference evidence="5 6" key="1">
    <citation type="submission" date="2015-09" db="EMBL/GenBank/DDBJ databases">
        <authorList>
            <consortium name="Pathogen Informatics"/>
        </authorList>
    </citation>
    <scope>NUCLEOTIDE SEQUENCE [LARGE SCALE GENOMIC DNA]</scope>
    <source>
        <strain evidence="5 6">2789STDY5834861</strain>
    </source>
</reference>
<dbReference type="Gene3D" id="3.90.470.20">
    <property type="entry name" value="4'-phosphopantetheinyl transferase domain"/>
    <property type="match status" value="2"/>
</dbReference>
<evidence type="ECO:0000256" key="1">
    <source>
        <dbReference type="ARBA" id="ARBA00010990"/>
    </source>
</evidence>
<dbReference type="InterPro" id="IPR055066">
    <property type="entry name" value="AASDHPPT_N"/>
</dbReference>
<comment type="similarity">
    <text evidence="1">Belongs to the P-Pant transferase superfamily. Gsp/Sfp/HetI/AcpT family.</text>
</comment>
<gene>
    <name evidence="5" type="primary">sfp_1</name>
    <name evidence="5" type="ORF">ERS852476_00311</name>
</gene>
<name>A0A173XFT0_9FIRM</name>
<dbReference type="RefSeq" id="WP_055057317.1">
    <property type="nucleotide sequence ID" value="NZ_CYZP01000002.1"/>
</dbReference>
<sequence>MEIKRYGEKEFLSADKLYIRENEIHIWCIRWPEMTDFWKNHEYILSGQELEQAGRFRFPEDRMRYIAGKVVVRILLKRYLDMETIDFSVNELGKPYHKEIAGKQTVNFNISHSGEFILEGFAVGMDIGVDVQEMAGCPDYREIAGNFYTAEEAEDVINEGPELFFQYWAAKEAYVKAIGIGLGRGMDFFSVRNGEITEKGRKGQGWHLYPVKIEGYAAYVAAHKKGDKSNEL</sequence>
<dbReference type="EMBL" id="CYZP01000002">
    <property type="protein sequence ID" value="CUN50160.1"/>
    <property type="molecule type" value="Genomic_DNA"/>
</dbReference>